<name>A0A554VBA0_9FLAO</name>
<dbReference type="OrthoDB" id="980385at2"/>
<dbReference type="PROSITE" id="PS51257">
    <property type="entry name" value="PROKAR_LIPOPROTEIN"/>
    <property type="match status" value="1"/>
</dbReference>
<dbReference type="EMBL" id="VLNR01000099">
    <property type="protein sequence ID" value="TSE03778.1"/>
    <property type="molecule type" value="Genomic_DNA"/>
</dbReference>
<keyword evidence="2" id="KW-1185">Reference proteome</keyword>
<accession>A0A554VBA0</accession>
<evidence type="ECO:0000313" key="2">
    <source>
        <dbReference type="Proteomes" id="UP000318833"/>
    </source>
</evidence>
<dbReference type="Proteomes" id="UP000318833">
    <property type="component" value="Unassembled WGS sequence"/>
</dbReference>
<dbReference type="AlphaFoldDB" id="A0A554VBA0"/>
<organism evidence="1 2">
    <name type="scientific">Aquimarina algiphila</name>
    <dbReference type="NCBI Taxonomy" id="2047982"/>
    <lineage>
        <taxon>Bacteria</taxon>
        <taxon>Pseudomonadati</taxon>
        <taxon>Bacteroidota</taxon>
        <taxon>Flavobacteriia</taxon>
        <taxon>Flavobacteriales</taxon>
        <taxon>Flavobacteriaceae</taxon>
        <taxon>Aquimarina</taxon>
    </lineage>
</organism>
<evidence type="ECO:0000313" key="1">
    <source>
        <dbReference type="EMBL" id="TSE03778.1"/>
    </source>
</evidence>
<dbReference type="RefSeq" id="WP_143918872.1">
    <property type="nucleotide sequence ID" value="NZ_CANMIK010000094.1"/>
</dbReference>
<comment type="caution">
    <text evidence="1">The sequence shown here is derived from an EMBL/GenBank/DDBJ whole genome shotgun (WGS) entry which is preliminary data.</text>
</comment>
<sequence length="283" mass="33365">MKIVLRLFILTIIMTSCKSDFEKNHKDYKLVKEEGVFVEVFDATNVKLTRYTDNNTIYTKNTSFIYSYEHITKNNSKYYFKEDPSIDDWRHSWKFVSADSIDENTIQEVKIEIKEGLKAMIQYDPDYNQTVAQYSYVTKGELSAFNSISGIIENEKNVWMHPPRDKYFRILELNPFPYIQTPFEVGNTWKWNLEIGDSWADKRWLTWKGGIENKYVYEITDKKKIHTVFGTLECYTIDATATSRLGETKLTSFFNTEYGFIELLYTNIDGSKTKLQLDKVVKK</sequence>
<reference evidence="1 2" key="1">
    <citation type="submission" date="2019-07" db="EMBL/GenBank/DDBJ databases">
        <title>The draft genome sequence of Aquimarina algiphila M91.</title>
        <authorList>
            <person name="Meng X."/>
        </authorList>
    </citation>
    <scope>NUCLEOTIDE SEQUENCE [LARGE SCALE GENOMIC DNA]</scope>
    <source>
        <strain evidence="1 2">M91</strain>
    </source>
</reference>
<proteinExistence type="predicted"/>
<protein>
    <submittedName>
        <fullName evidence="1">Uncharacterized protein</fullName>
    </submittedName>
</protein>
<gene>
    <name evidence="1" type="ORF">FOF46_28560</name>
</gene>